<evidence type="ECO:0000313" key="6">
    <source>
        <dbReference type="EMBL" id="MBB4000930.1"/>
    </source>
</evidence>
<sequence length="337" mass="35177">MVDRHGVRATLALGLSLVGIGCLIVSATSSAYVFLSAFSGLSALGFGIVATHVVSTAIARLFDRNRGLATGIATSGATGGQFLIVPLIAAVLAVFSWRWSFLAIGVGCLALAPLLWWTLATTEGDDARAVPDQAASSLKADLGAIVQKPAFHVLFWSFALCGYTTAGVIETHFLPYASFCGFGPVPSAAAYGALSAVNMLGMIGAGWLTDRMNRVVLLGSIYILRGLTFLILMNVGASYEMLVVFAVLFGAVDYATVPVTASLVASHIGLRVMGLAMGLISAGHSLGAALGAWSGGYIFDLTMRYDWVWMISTGLAVGAGMMVFLLRDDRQALAHAV</sequence>
<protein>
    <submittedName>
        <fullName evidence="6">Putative MFS family arabinose efflux permease</fullName>
    </submittedName>
</protein>
<dbReference type="PROSITE" id="PS51257">
    <property type="entry name" value="PROKAR_LIPOPROTEIN"/>
    <property type="match status" value="1"/>
</dbReference>
<reference evidence="6 7" key="1">
    <citation type="submission" date="2020-08" db="EMBL/GenBank/DDBJ databases">
        <title>Genomic Encyclopedia of Type Strains, Phase IV (KMG-IV): sequencing the most valuable type-strain genomes for metagenomic binning, comparative biology and taxonomic classification.</title>
        <authorList>
            <person name="Goeker M."/>
        </authorList>
    </citation>
    <scope>NUCLEOTIDE SEQUENCE [LARGE SCALE GENOMIC DNA]</scope>
    <source>
        <strain evidence="6 7">DSM 102238</strain>
    </source>
</reference>
<keyword evidence="3 4" id="KW-0472">Membrane</keyword>
<evidence type="ECO:0000256" key="4">
    <source>
        <dbReference type="SAM" id="Phobius"/>
    </source>
</evidence>
<dbReference type="PROSITE" id="PS50850">
    <property type="entry name" value="MFS"/>
    <property type="match status" value="1"/>
</dbReference>
<keyword evidence="2 4" id="KW-1133">Transmembrane helix</keyword>
<comment type="caution">
    <text evidence="6">The sequence shown here is derived from an EMBL/GenBank/DDBJ whole genome shotgun (WGS) entry which is preliminary data.</text>
</comment>
<evidence type="ECO:0000256" key="3">
    <source>
        <dbReference type="ARBA" id="ARBA00023136"/>
    </source>
</evidence>
<accession>A0A7W6MMJ7</accession>
<feature type="transmembrane region" description="Helical" evidence="4">
    <location>
        <begin position="41"/>
        <end position="62"/>
    </location>
</feature>
<keyword evidence="7" id="KW-1185">Reference proteome</keyword>
<dbReference type="Gene3D" id="1.20.1250.20">
    <property type="entry name" value="MFS general substrate transporter like domains"/>
    <property type="match status" value="1"/>
</dbReference>
<evidence type="ECO:0000256" key="1">
    <source>
        <dbReference type="ARBA" id="ARBA00022692"/>
    </source>
</evidence>
<dbReference type="SUPFAM" id="SSF103473">
    <property type="entry name" value="MFS general substrate transporter"/>
    <property type="match status" value="1"/>
</dbReference>
<dbReference type="Pfam" id="PF07690">
    <property type="entry name" value="MFS_1"/>
    <property type="match status" value="1"/>
</dbReference>
<organism evidence="6 7">
    <name type="scientific">Aureimonas pseudogalii</name>
    <dbReference type="NCBI Taxonomy" id="1744844"/>
    <lineage>
        <taxon>Bacteria</taxon>
        <taxon>Pseudomonadati</taxon>
        <taxon>Pseudomonadota</taxon>
        <taxon>Alphaproteobacteria</taxon>
        <taxon>Hyphomicrobiales</taxon>
        <taxon>Aurantimonadaceae</taxon>
        <taxon>Aureimonas</taxon>
    </lineage>
</organism>
<dbReference type="InterPro" id="IPR050327">
    <property type="entry name" value="Proton-linked_MCT"/>
</dbReference>
<feature type="transmembrane region" description="Helical" evidence="4">
    <location>
        <begin position="101"/>
        <end position="119"/>
    </location>
</feature>
<feature type="transmembrane region" description="Helical" evidence="4">
    <location>
        <begin position="307"/>
        <end position="326"/>
    </location>
</feature>
<evidence type="ECO:0000259" key="5">
    <source>
        <dbReference type="PROSITE" id="PS50850"/>
    </source>
</evidence>
<keyword evidence="1 4" id="KW-0812">Transmembrane</keyword>
<proteinExistence type="predicted"/>
<dbReference type="EMBL" id="JACIEK010000043">
    <property type="protein sequence ID" value="MBB4000930.1"/>
    <property type="molecule type" value="Genomic_DNA"/>
</dbReference>
<name>A0A7W6MMJ7_9HYPH</name>
<dbReference type="PANTHER" id="PTHR11360">
    <property type="entry name" value="MONOCARBOXYLATE TRANSPORTER"/>
    <property type="match status" value="1"/>
</dbReference>
<dbReference type="InterPro" id="IPR011701">
    <property type="entry name" value="MFS"/>
</dbReference>
<feature type="transmembrane region" description="Helical" evidence="4">
    <location>
        <begin position="272"/>
        <end position="295"/>
    </location>
</feature>
<feature type="transmembrane region" description="Helical" evidence="4">
    <location>
        <begin position="12"/>
        <end position="35"/>
    </location>
</feature>
<evidence type="ECO:0000256" key="2">
    <source>
        <dbReference type="ARBA" id="ARBA00022989"/>
    </source>
</evidence>
<dbReference type="GO" id="GO:0022857">
    <property type="term" value="F:transmembrane transporter activity"/>
    <property type="evidence" value="ECO:0007669"/>
    <property type="project" value="InterPro"/>
</dbReference>
<dbReference type="InterPro" id="IPR020846">
    <property type="entry name" value="MFS_dom"/>
</dbReference>
<dbReference type="AlphaFoldDB" id="A0A7W6MMJ7"/>
<feature type="transmembrane region" description="Helical" evidence="4">
    <location>
        <begin position="241"/>
        <end position="265"/>
    </location>
</feature>
<feature type="domain" description="Major facilitator superfamily (MFS) profile" evidence="5">
    <location>
        <begin position="1"/>
        <end position="331"/>
    </location>
</feature>
<gene>
    <name evidence="6" type="ORF">GGR04_004816</name>
</gene>
<dbReference type="Proteomes" id="UP000542776">
    <property type="component" value="Unassembled WGS sequence"/>
</dbReference>
<feature type="transmembrane region" description="Helical" evidence="4">
    <location>
        <begin position="74"/>
        <end position="95"/>
    </location>
</feature>
<feature type="transmembrane region" description="Helical" evidence="4">
    <location>
        <begin position="149"/>
        <end position="169"/>
    </location>
</feature>
<evidence type="ECO:0000313" key="7">
    <source>
        <dbReference type="Proteomes" id="UP000542776"/>
    </source>
</evidence>
<feature type="transmembrane region" description="Helical" evidence="4">
    <location>
        <begin position="215"/>
        <end position="235"/>
    </location>
</feature>
<feature type="transmembrane region" description="Helical" evidence="4">
    <location>
        <begin position="189"/>
        <end position="208"/>
    </location>
</feature>
<dbReference type="InterPro" id="IPR036259">
    <property type="entry name" value="MFS_trans_sf"/>
</dbReference>
<dbReference type="PANTHER" id="PTHR11360:SF284">
    <property type="entry name" value="EG:103B4.3 PROTEIN-RELATED"/>
    <property type="match status" value="1"/>
</dbReference>